<evidence type="ECO:0000256" key="1">
    <source>
        <dbReference type="ARBA" id="ARBA00022448"/>
    </source>
</evidence>
<keyword evidence="1" id="KW-0813">Transport</keyword>
<proteinExistence type="predicted"/>
<dbReference type="SMART" id="SM00382">
    <property type="entry name" value="AAA"/>
    <property type="match status" value="1"/>
</dbReference>
<feature type="domain" description="ABC transporter" evidence="6">
    <location>
        <begin position="146"/>
        <end position="393"/>
    </location>
</feature>
<dbReference type="InterPro" id="IPR003439">
    <property type="entry name" value="ABC_transporter-like_ATP-bd"/>
</dbReference>
<sequence length="393" mass="41848">MVMFIAGGVIAGLSGAVLVGFIGVWAPATWLYPETIVLFAALIVGGRGNNLGALLGALLVPVGFEEVTRFLPQVGPPGLIPAMQWVAIGLLIIGFLWFRPRGTLPERRRVFADPPPAGAPNQSGANSTHRVAPEEEGCADRSRPLLAAEGVERRFEGLRAVDGVSIEVFPGRITGLIGPNGAGKSTLLAVLAGTLPASAGRILLGGADVTRLPAYQRAQRGLVRTFQLSSEFAQLTVLENLLVAVPRHRGDSLAGALRGRSYWWADERPAVLRARALLARFGMSAQESEYGGTLSGGQKKLLEIMRALMLGPRALLLDEPMAGVHPSLVEEIAACVESLRDEGLAILMVEHELSMVDRLCDPVIVMAQGQVIGRGSMPVLRRQREIVDAYLAG</sequence>
<keyword evidence="5" id="KW-0812">Transmembrane</keyword>
<dbReference type="Gene3D" id="3.40.50.300">
    <property type="entry name" value="P-loop containing nucleotide triphosphate hydrolases"/>
    <property type="match status" value="1"/>
</dbReference>
<evidence type="ECO:0000259" key="6">
    <source>
        <dbReference type="PROSITE" id="PS50893"/>
    </source>
</evidence>
<evidence type="ECO:0000256" key="3">
    <source>
        <dbReference type="ARBA" id="ARBA00022840"/>
    </source>
</evidence>
<dbReference type="InterPro" id="IPR027417">
    <property type="entry name" value="P-loop_NTPase"/>
</dbReference>
<dbReference type="PROSITE" id="PS50893">
    <property type="entry name" value="ABC_TRANSPORTER_2"/>
    <property type="match status" value="1"/>
</dbReference>
<protein>
    <submittedName>
        <fullName evidence="7">ATP-binding cassette domain-containing protein</fullName>
    </submittedName>
</protein>
<feature type="compositionally biased region" description="Polar residues" evidence="4">
    <location>
        <begin position="120"/>
        <end position="129"/>
    </location>
</feature>
<evidence type="ECO:0000313" key="8">
    <source>
        <dbReference type="Proteomes" id="UP000318093"/>
    </source>
</evidence>
<name>A0A537J3A4_9BACT</name>
<reference evidence="7 8" key="1">
    <citation type="journal article" date="2019" name="Nat. Microbiol.">
        <title>Mediterranean grassland soil C-N compound turnover is dependent on rainfall and depth, and is mediated by genomically divergent microorganisms.</title>
        <authorList>
            <person name="Diamond S."/>
            <person name="Andeer P.F."/>
            <person name="Li Z."/>
            <person name="Crits-Christoph A."/>
            <person name="Burstein D."/>
            <person name="Anantharaman K."/>
            <person name="Lane K.R."/>
            <person name="Thomas B.C."/>
            <person name="Pan C."/>
            <person name="Northen T.R."/>
            <person name="Banfield J.F."/>
        </authorList>
    </citation>
    <scope>NUCLEOTIDE SEQUENCE [LARGE SCALE GENOMIC DNA]</scope>
    <source>
        <strain evidence="7">NP_6</strain>
    </source>
</reference>
<dbReference type="GO" id="GO:0005524">
    <property type="term" value="F:ATP binding"/>
    <property type="evidence" value="ECO:0007669"/>
    <property type="project" value="UniProtKB-KW"/>
</dbReference>
<dbReference type="CDD" id="cd03219">
    <property type="entry name" value="ABC_Mj1267_LivG_branched"/>
    <property type="match status" value="1"/>
</dbReference>
<evidence type="ECO:0000256" key="5">
    <source>
        <dbReference type="SAM" id="Phobius"/>
    </source>
</evidence>
<feature type="region of interest" description="Disordered" evidence="4">
    <location>
        <begin position="112"/>
        <end position="139"/>
    </location>
</feature>
<keyword evidence="3 7" id="KW-0067">ATP-binding</keyword>
<accession>A0A537J3A4</accession>
<feature type="transmembrane region" description="Helical" evidence="5">
    <location>
        <begin position="37"/>
        <end position="59"/>
    </location>
</feature>
<dbReference type="PANTHER" id="PTHR45772:SF9">
    <property type="entry name" value="CONSERVED COMPONENT OF ABC TRANSPORTER FOR NATURAL AMINO ACIDS"/>
    <property type="match status" value="1"/>
</dbReference>
<dbReference type="Pfam" id="PF00005">
    <property type="entry name" value="ABC_tran"/>
    <property type="match status" value="1"/>
</dbReference>
<dbReference type="AlphaFoldDB" id="A0A537J3A4"/>
<evidence type="ECO:0000256" key="4">
    <source>
        <dbReference type="SAM" id="MobiDB-lite"/>
    </source>
</evidence>
<keyword evidence="5" id="KW-1133">Transmembrane helix</keyword>
<evidence type="ECO:0000313" key="7">
    <source>
        <dbReference type="EMBL" id="TMI77965.1"/>
    </source>
</evidence>
<dbReference type="GO" id="GO:0005886">
    <property type="term" value="C:plasma membrane"/>
    <property type="evidence" value="ECO:0007669"/>
    <property type="project" value="TreeGrafter"/>
</dbReference>
<dbReference type="Proteomes" id="UP000318093">
    <property type="component" value="Unassembled WGS sequence"/>
</dbReference>
<feature type="transmembrane region" description="Helical" evidence="5">
    <location>
        <begin position="6"/>
        <end position="25"/>
    </location>
</feature>
<dbReference type="EMBL" id="VBAN01000462">
    <property type="protein sequence ID" value="TMI77965.1"/>
    <property type="molecule type" value="Genomic_DNA"/>
</dbReference>
<dbReference type="InterPro" id="IPR051120">
    <property type="entry name" value="ABC_AA/LPS_Transport"/>
</dbReference>
<feature type="transmembrane region" description="Helical" evidence="5">
    <location>
        <begin position="79"/>
        <end position="98"/>
    </location>
</feature>
<dbReference type="GO" id="GO:0016887">
    <property type="term" value="F:ATP hydrolysis activity"/>
    <property type="evidence" value="ECO:0007669"/>
    <property type="project" value="InterPro"/>
</dbReference>
<comment type="caution">
    <text evidence="7">The sequence shown here is derived from an EMBL/GenBank/DDBJ whole genome shotgun (WGS) entry which is preliminary data.</text>
</comment>
<dbReference type="InterPro" id="IPR003593">
    <property type="entry name" value="AAA+_ATPase"/>
</dbReference>
<dbReference type="SUPFAM" id="SSF52540">
    <property type="entry name" value="P-loop containing nucleoside triphosphate hydrolases"/>
    <property type="match status" value="1"/>
</dbReference>
<keyword evidence="5" id="KW-0472">Membrane</keyword>
<organism evidence="7 8">
    <name type="scientific">Candidatus Segetimicrobium genomatis</name>
    <dbReference type="NCBI Taxonomy" id="2569760"/>
    <lineage>
        <taxon>Bacteria</taxon>
        <taxon>Bacillati</taxon>
        <taxon>Candidatus Sysuimicrobiota</taxon>
        <taxon>Candidatus Sysuimicrobiia</taxon>
        <taxon>Candidatus Sysuimicrobiales</taxon>
        <taxon>Candidatus Segetimicrobiaceae</taxon>
        <taxon>Candidatus Segetimicrobium</taxon>
    </lineage>
</organism>
<evidence type="ECO:0000256" key="2">
    <source>
        <dbReference type="ARBA" id="ARBA00022741"/>
    </source>
</evidence>
<dbReference type="PANTHER" id="PTHR45772">
    <property type="entry name" value="CONSERVED COMPONENT OF ABC TRANSPORTER FOR NATURAL AMINO ACIDS-RELATED"/>
    <property type="match status" value="1"/>
</dbReference>
<gene>
    <name evidence="7" type="ORF">E6H03_12920</name>
</gene>
<keyword evidence="2" id="KW-0547">Nucleotide-binding</keyword>